<comment type="caution">
    <text evidence="2">The sequence shown here is derived from an EMBL/GenBank/DDBJ whole genome shotgun (WGS) entry which is preliminary data.</text>
</comment>
<dbReference type="EMBL" id="JACJIA010000001">
    <property type="protein sequence ID" value="MBA8949652.1"/>
    <property type="molecule type" value="Genomic_DNA"/>
</dbReference>
<feature type="compositionally biased region" description="Basic residues" evidence="1">
    <location>
        <begin position="135"/>
        <end position="147"/>
    </location>
</feature>
<sequence>MHRAAAPCPPHPRALPRRRRRSARLRPFHPPTRSTDRSSPVSRTRRPGPQQAQQRRTRQRPTPRPPVQHARRPNNSTSPAPQGVPNRLAQARRQDPAAARNGTVGHSQASGEGTTPQAPAKGARIPRTRADRAAPKKSHNTHSHPSTRHGGMAGTAGPSRDHVVGSGTAGRRPFPVVPVTRRRGWSRGGGVVLWSGCRNVSWGGDRGAAFRVVRSQSRSCPAGWGEAAEKLVTGVDGSQRRNARGPRGRAPAGALRRGRDRERGPAACR</sequence>
<feature type="region of interest" description="Disordered" evidence="1">
    <location>
        <begin position="231"/>
        <end position="269"/>
    </location>
</feature>
<name>A0A7W3LKB3_ACTNM</name>
<accession>A0A7W3LKB3</accession>
<protein>
    <submittedName>
        <fullName evidence="2">Uncharacterized protein</fullName>
    </submittedName>
</protein>
<gene>
    <name evidence="2" type="ORF">HNR61_001250</name>
</gene>
<feature type="region of interest" description="Disordered" evidence="1">
    <location>
        <begin position="1"/>
        <end position="175"/>
    </location>
</feature>
<feature type="compositionally biased region" description="Basic residues" evidence="1">
    <location>
        <begin position="14"/>
        <end position="27"/>
    </location>
</feature>
<feature type="compositionally biased region" description="Low complexity" evidence="1">
    <location>
        <begin position="87"/>
        <end position="100"/>
    </location>
</feature>
<reference evidence="2 3" key="1">
    <citation type="submission" date="2020-08" db="EMBL/GenBank/DDBJ databases">
        <title>Genomic Encyclopedia of Type Strains, Phase IV (KMG-IV): sequencing the most valuable type-strain genomes for metagenomic binning, comparative biology and taxonomic classification.</title>
        <authorList>
            <person name="Goeker M."/>
        </authorList>
    </citation>
    <scope>NUCLEOTIDE SEQUENCE [LARGE SCALE GENOMIC DNA]</scope>
    <source>
        <strain evidence="2 3">DSM 44197</strain>
    </source>
</reference>
<evidence type="ECO:0000256" key="1">
    <source>
        <dbReference type="SAM" id="MobiDB-lite"/>
    </source>
</evidence>
<keyword evidence="3" id="KW-1185">Reference proteome</keyword>
<evidence type="ECO:0000313" key="3">
    <source>
        <dbReference type="Proteomes" id="UP000572680"/>
    </source>
</evidence>
<proteinExistence type="predicted"/>
<organism evidence="2 3">
    <name type="scientific">Actinomadura namibiensis</name>
    <dbReference type="NCBI Taxonomy" id="182080"/>
    <lineage>
        <taxon>Bacteria</taxon>
        <taxon>Bacillati</taxon>
        <taxon>Actinomycetota</taxon>
        <taxon>Actinomycetes</taxon>
        <taxon>Streptosporangiales</taxon>
        <taxon>Thermomonosporaceae</taxon>
        <taxon>Actinomadura</taxon>
    </lineage>
</organism>
<dbReference type="AlphaFoldDB" id="A0A7W3LKB3"/>
<feature type="compositionally biased region" description="Polar residues" evidence="1">
    <location>
        <begin position="104"/>
        <end position="117"/>
    </location>
</feature>
<feature type="compositionally biased region" description="Basic and acidic residues" evidence="1">
    <location>
        <begin position="257"/>
        <end position="269"/>
    </location>
</feature>
<evidence type="ECO:0000313" key="2">
    <source>
        <dbReference type="EMBL" id="MBA8949652.1"/>
    </source>
</evidence>
<dbReference type="Proteomes" id="UP000572680">
    <property type="component" value="Unassembled WGS sequence"/>
</dbReference>